<evidence type="ECO:0000256" key="2">
    <source>
        <dbReference type="ARBA" id="ARBA00022692"/>
    </source>
</evidence>
<sequence>MSENTTEVIASEEVEASTGFAYLFQNIHRLFFQPSKFFSDIQRLQSTGLIYVSLLFFGMSNIISRVDSQLIKSDLGAASNSNDFMLSIASEGWFKFWALVTVLGAISGFFTWLIGGWFFNLRLSWSGAKEFEKEDGRTVFLFSNMVEFLPHIISVVIFTLVYSDYFTYFKADELWSAILFIFPFWSVVVCYKGIRANFDVVRWRAMIWFVVLPLVIYLLIYAGLVLAYLFS</sequence>
<name>A0ABW4XM85_9GAMM</name>
<evidence type="ECO:0000259" key="6">
    <source>
        <dbReference type="Pfam" id="PF04893"/>
    </source>
</evidence>
<feature type="transmembrane region" description="Helical" evidence="5">
    <location>
        <begin position="139"/>
        <end position="162"/>
    </location>
</feature>
<feature type="transmembrane region" description="Helical" evidence="5">
    <location>
        <begin position="206"/>
        <end position="230"/>
    </location>
</feature>
<dbReference type="RefSeq" id="WP_345338273.1">
    <property type="nucleotide sequence ID" value="NZ_BAABLI010000005.1"/>
</dbReference>
<evidence type="ECO:0000256" key="1">
    <source>
        <dbReference type="ARBA" id="ARBA00004141"/>
    </source>
</evidence>
<keyword evidence="2 5" id="KW-0812">Transmembrane</keyword>
<reference evidence="8" key="1">
    <citation type="journal article" date="2019" name="Int. J. Syst. Evol. Microbiol.">
        <title>The Global Catalogue of Microorganisms (GCM) 10K type strain sequencing project: providing services to taxonomists for standard genome sequencing and annotation.</title>
        <authorList>
            <consortium name="The Broad Institute Genomics Platform"/>
            <consortium name="The Broad Institute Genome Sequencing Center for Infectious Disease"/>
            <person name="Wu L."/>
            <person name="Ma J."/>
        </authorList>
    </citation>
    <scope>NUCLEOTIDE SEQUENCE [LARGE SCALE GENOMIC DNA]</scope>
    <source>
        <strain evidence="8">CGMCC 1.10992</strain>
    </source>
</reference>
<comment type="subcellular location">
    <subcellularLocation>
        <location evidence="1">Membrane</location>
        <topology evidence="1">Multi-pass membrane protein</topology>
    </subcellularLocation>
</comment>
<dbReference type="Proteomes" id="UP001597380">
    <property type="component" value="Unassembled WGS sequence"/>
</dbReference>
<proteinExistence type="predicted"/>
<dbReference type="Pfam" id="PF04893">
    <property type="entry name" value="Yip1"/>
    <property type="match status" value="1"/>
</dbReference>
<keyword evidence="3 5" id="KW-1133">Transmembrane helix</keyword>
<feature type="transmembrane region" description="Helical" evidence="5">
    <location>
        <begin position="48"/>
        <end position="66"/>
    </location>
</feature>
<evidence type="ECO:0000313" key="7">
    <source>
        <dbReference type="EMBL" id="MFD2095119.1"/>
    </source>
</evidence>
<keyword evidence="4 5" id="KW-0472">Membrane</keyword>
<comment type="caution">
    <text evidence="7">The sequence shown here is derived from an EMBL/GenBank/DDBJ whole genome shotgun (WGS) entry which is preliminary data.</text>
</comment>
<dbReference type="EMBL" id="JBHUHT010000008">
    <property type="protein sequence ID" value="MFD2095119.1"/>
    <property type="molecule type" value="Genomic_DNA"/>
</dbReference>
<evidence type="ECO:0000256" key="4">
    <source>
        <dbReference type="ARBA" id="ARBA00023136"/>
    </source>
</evidence>
<evidence type="ECO:0000313" key="8">
    <source>
        <dbReference type="Proteomes" id="UP001597380"/>
    </source>
</evidence>
<keyword evidence="8" id="KW-1185">Reference proteome</keyword>
<dbReference type="InterPro" id="IPR006977">
    <property type="entry name" value="Yip1_dom"/>
</dbReference>
<feature type="domain" description="Yip1" evidence="6">
    <location>
        <begin position="30"/>
        <end position="221"/>
    </location>
</feature>
<protein>
    <submittedName>
        <fullName evidence="7">YIP1 family protein</fullName>
    </submittedName>
</protein>
<gene>
    <name evidence="7" type="ORF">ACFSJ3_03920</name>
</gene>
<feature type="transmembrane region" description="Helical" evidence="5">
    <location>
        <begin position="96"/>
        <end position="119"/>
    </location>
</feature>
<evidence type="ECO:0000256" key="3">
    <source>
        <dbReference type="ARBA" id="ARBA00022989"/>
    </source>
</evidence>
<organism evidence="7 8">
    <name type="scientific">Corallincola platygyrae</name>
    <dbReference type="NCBI Taxonomy" id="1193278"/>
    <lineage>
        <taxon>Bacteria</taxon>
        <taxon>Pseudomonadati</taxon>
        <taxon>Pseudomonadota</taxon>
        <taxon>Gammaproteobacteria</taxon>
        <taxon>Alteromonadales</taxon>
        <taxon>Psychromonadaceae</taxon>
        <taxon>Corallincola</taxon>
    </lineage>
</organism>
<accession>A0ABW4XM85</accession>
<evidence type="ECO:0000256" key="5">
    <source>
        <dbReference type="SAM" id="Phobius"/>
    </source>
</evidence>
<feature type="transmembrane region" description="Helical" evidence="5">
    <location>
        <begin position="174"/>
        <end position="194"/>
    </location>
</feature>